<evidence type="ECO:0000313" key="1">
    <source>
        <dbReference type="EMBL" id="MBB5926674.1"/>
    </source>
</evidence>
<evidence type="ECO:0000313" key="2">
    <source>
        <dbReference type="Proteomes" id="UP000585836"/>
    </source>
</evidence>
<gene>
    <name evidence="1" type="ORF">FHS34_002130</name>
</gene>
<name>A0A7W9PRQ5_9ACTN</name>
<keyword evidence="2" id="KW-1185">Reference proteome</keyword>
<organism evidence="1 2">
    <name type="scientific">Streptomyces echinatus</name>
    <dbReference type="NCBI Taxonomy" id="67293"/>
    <lineage>
        <taxon>Bacteria</taxon>
        <taxon>Bacillati</taxon>
        <taxon>Actinomycetota</taxon>
        <taxon>Actinomycetes</taxon>
        <taxon>Kitasatosporales</taxon>
        <taxon>Streptomycetaceae</taxon>
        <taxon>Streptomyces</taxon>
    </lineage>
</organism>
<dbReference type="EMBL" id="JACHJK010000003">
    <property type="protein sequence ID" value="MBB5926674.1"/>
    <property type="molecule type" value="Genomic_DNA"/>
</dbReference>
<accession>A0A7W9PRQ5</accession>
<evidence type="ECO:0008006" key="3">
    <source>
        <dbReference type="Google" id="ProtNLM"/>
    </source>
</evidence>
<sequence>MTAHLPTCSCCGDTLSDGSRVDIGFNLPDAALRAPEATRHQLGVRALMRVDGVGCFVRCLLPVSLTQATELVMGMWLEVDDATLRRAQDLWEDPRYADLSFQGKIANRIQPWGDELVGAEVTARVGDAEELPYVVTGHGPAAARLLAETWERDHVLSRFPNPLPVDVRTSLGDGWSVVRTAGLGASFADGTDHFTGPDRSVAVNLMEDDVPGRAPEDFLAALMAGAPDKLPAQRRTEPVPGGLRYAFWLTPEDNGRPRHEFYGFTVVTGSAAGAFCTYEDPAGLAWAQETWRSLNHDLRTAP</sequence>
<proteinExistence type="predicted"/>
<dbReference type="InterPro" id="IPR018697">
    <property type="entry name" value="DUF2199"/>
</dbReference>
<comment type="caution">
    <text evidence="1">The sequence shown here is derived from an EMBL/GenBank/DDBJ whole genome shotgun (WGS) entry which is preliminary data.</text>
</comment>
<dbReference type="Proteomes" id="UP000585836">
    <property type="component" value="Unassembled WGS sequence"/>
</dbReference>
<dbReference type="AlphaFoldDB" id="A0A7W9PRQ5"/>
<reference evidence="1 2" key="1">
    <citation type="submission" date="2020-08" db="EMBL/GenBank/DDBJ databases">
        <title>Genomic Encyclopedia of Type Strains, Phase III (KMG-III): the genomes of soil and plant-associated and newly described type strains.</title>
        <authorList>
            <person name="Whitman W."/>
        </authorList>
    </citation>
    <scope>NUCLEOTIDE SEQUENCE [LARGE SCALE GENOMIC DNA]</scope>
    <source>
        <strain evidence="1 2">CECT 3313</strain>
    </source>
</reference>
<protein>
    <recommendedName>
        <fullName evidence="3">DUF2199 domain-containing protein</fullName>
    </recommendedName>
</protein>
<dbReference type="Pfam" id="PF09965">
    <property type="entry name" value="DUF2199"/>
    <property type="match status" value="1"/>
</dbReference>
<dbReference type="RefSeq" id="WP_184963525.1">
    <property type="nucleotide sequence ID" value="NZ_BAAAWF010000034.1"/>
</dbReference>